<dbReference type="GO" id="GO:0008033">
    <property type="term" value="P:tRNA processing"/>
    <property type="evidence" value="ECO:0007669"/>
    <property type="project" value="InterPro"/>
</dbReference>
<dbReference type="SUPFAM" id="SSF82171">
    <property type="entry name" value="DPP6 N-terminal domain-like"/>
    <property type="match status" value="1"/>
</dbReference>
<comment type="caution">
    <text evidence="6">The sequence shown here is derived from an EMBL/GenBank/DDBJ whole genome shotgun (WGS) entry which is preliminary data.</text>
</comment>
<name>A0A1R3H156_COCAP</name>
<proteinExistence type="predicted"/>
<dbReference type="Gene3D" id="2.120.10.30">
    <property type="entry name" value="TolB, C-terminal domain"/>
    <property type="match status" value="7"/>
</dbReference>
<dbReference type="GO" id="GO:0008270">
    <property type="term" value="F:zinc ion binding"/>
    <property type="evidence" value="ECO:0007669"/>
    <property type="project" value="UniProtKB-KW"/>
</dbReference>
<gene>
    <name evidence="6" type="ORF">CCACVL1_22062</name>
</gene>
<dbReference type="OrthoDB" id="43744at2759"/>
<dbReference type="Pfam" id="PF05253">
    <property type="entry name" value="zf-U11-48K"/>
    <property type="match status" value="1"/>
</dbReference>
<evidence type="ECO:0000313" key="7">
    <source>
        <dbReference type="Proteomes" id="UP000188268"/>
    </source>
</evidence>
<dbReference type="SUPFAM" id="SSF69304">
    <property type="entry name" value="Tricorn protease N-terminal domain"/>
    <property type="match status" value="3"/>
</dbReference>
<dbReference type="InterPro" id="IPR021721">
    <property type="entry name" value="Znf_CCCH-type_TRM13"/>
</dbReference>
<dbReference type="Gramene" id="OMO64083">
    <property type="protein sequence ID" value="OMO64083"/>
    <property type="gene ID" value="CCACVL1_22062"/>
</dbReference>
<evidence type="ECO:0000313" key="6">
    <source>
        <dbReference type="EMBL" id="OMO64083.1"/>
    </source>
</evidence>
<sequence length="1637" mass="184273">MENRCKFWLPKKNRLCANSPLNNSLFCGNHTQRTNAQWIPCPIDPSHTVLQENLEGHVKRCPLLKQVQSLSNQPYYQKGVNAGKDDEQEGEETSAPTSESFNNVTSEVKRNAVYSLKIPEFFELIRKIESLHARICKDIKDSYKIPEACGMWINNNRGVDSKLPFQEKHVTQQASILGNLEQLGVLKSSTGEEQYEDLELAKDRDVVPAVVEFGAGRGYLTQMLADCYGIRRVFLVERKSYKLKADRSLRQKESLILERLRIDIEDLNLNAVDSLQGLPYIAIGKHLCGPATDLTLRCCLASQRDVKQDGGNCYLRGLAIATCCHHLCQWKHYTNKKYLTSLGINKEEFNAITWFTSWAVDDDHGSDASNVIDFKLHQESIENEECSGEANGVEGITRNMKAIERAKLGFMCKQIIDMGRLMWVKEHGLKTQLVKVQYGFDIFTLNLNQTPFTDEHRLTDGISINFNAQFVNGEDESIVFISERSGSPRIYLTRPGQPKPEQLPSAPNSLFYDRPIIKSHRLYFISAHEQPDQPFKSWSALYSAELHGKRDIIRLSPPGFVDYSPTISKSGKFVAVASYGSRSWEGDFHELKTDIVVFPASDPSTRFVVCQRGGWPTWSGDSFIYFHRQADDGWWSIFRIEFPENPHDFSEFPILPIRVTPPGLHCFTPAAFHDGKRIAVATRRRGKNYRHVEIFDLESKVFQPVTELLNPSFHHYNPFVSPDSKFIGYHRFRGDSAEGESTIPHLEPVMSPIRDLRMLRLNGSFPSFSPDGNLLAFNPALDANGGVAVAKSDGSKRWTLIKGRTAFYNSWSPTEKHVIYTSIGPIFESAKTTVQIARITFDPSHLNGDSEEVPCDVKILTREDTGNNAFPSCSPDGKSLVFRSGRSGHKNLYILDAINGESNGGIRRLTDGPWIDTMPCWSPKGDLIAFSSNMHNPDRVEAFSIYIIKPDGSDLRRIYVAGREGSSDVDRERINHVCFSHDGEWLLFTSNIGGVTAEPVSWPNQFQPYGDLYVVRLDGSGLRRLTWNGYENGTPAWHPGGELDMGRLCLGNEAGLKLREVFSYTPNLLGPYRGLVVVGTIVFNTVGRAQYGFDIFTFNLNETPITDEHRLTDCISVNLNAQFVDDEDQSIVFISERSGSPRIYLTRPGQPKPEQLPFAPDSLFHDRPIIKSHRLYFISAHEQPDQLFKSWSALYSAELHGKRDIIRLSPPGFVDYSPAISKSGKFVAVASYGSRSWEENPREFSEFPVRVTPPGLHCFTPAAFHDGKRIAVATRRRGKNYRHIEIFDLESKVFRPVTELLNPSFHHYNPFVSPDSKFIGYHRFRGESAQGESTIPNLDPIMSPIKDLRMLRVNGAFPSFSPDGNLLAFNPGLDAKGGVIVVKSDGSKRWTLIKGRTAFYNSWSPTEKHVIYTSIGRIFGSAKTKVQIARITFDPSHLNGDDGEEIPCDVKIFTREDTGNNAFPSCSHDGKSIVFRSGRSGHKNLYIIDAVNGEFHGDIRRLTDGPWIDTMPCWSPKGDLVAFSSNMHNPDVEAFSIYVIKPDGSDLRSVYVARREGSSDVYRETINHMCFSHDGEWLLFTCNIGGNTAEPVALPNQFQPYGDLYVVRLDGSGLRRLTWSGYENGTPAWHPGGCNVD</sequence>
<organism evidence="6 7">
    <name type="scientific">Corchorus capsularis</name>
    <name type="common">Jute</name>
    <dbReference type="NCBI Taxonomy" id="210143"/>
    <lineage>
        <taxon>Eukaryota</taxon>
        <taxon>Viridiplantae</taxon>
        <taxon>Streptophyta</taxon>
        <taxon>Embryophyta</taxon>
        <taxon>Tracheophyta</taxon>
        <taxon>Spermatophyta</taxon>
        <taxon>Magnoliopsida</taxon>
        <taxon>eudicotyledons</taxon>
        <taxon>Gunneridae</taxon>
        <taxon>Pentapetalae</taxon>
        <taxon>rosids</taxon>
        <taxon>malvids</taxon>
        <taxon>Malvales</taxon>
        <taxon>Malvaceae</taxon>
        <taxon>Grewioideae</taxon>
        <taxon>Apeibeae</taxon>
        <taxon>Corchorus</taxon>
    </lineage>
</organism>
<dbReference type="PANTHER" id="PTHR32161">
    <property type="entry name" value="DPP6 N-TERMINAL DOMAIN-LIKE PROTEIN"/>
    <property type="match status" value="1"/>
</dbReference>
<protein>
    <recommendedName>
        <fullName evidence="5">CHHC U11-48K-type domain-containing protein</fullName>
    </recommendedName>
</protein>
<dbReference type="PROSITE" id="PS51800">
    <property type="entry name" value="ZF_CHHC_U11_48K"/>
    <property type="match status" value="1"/>
</dbReference>
<evidence type="ECO:0000256" key="4">
    <source>
        <dbReference type="SAM" id="MobiDB-lite"/>
    </source>
</evidence>
<reference evidence="6 7" key="1">
    <citation type="submission" date="2013-09" db="EMBL/GenBank/DDBJ databases">
        <title>Corchorus capsularis genome sequencing.</title>
        <authorList>
            <person name="Alam M."/>
            <person name="Haque M.S."/>
            <person name="Islam M.S."/>
            <person name="Emdad E.M."/>
            <person name="Islam M.M."/>
            <person name="Ahmed B."/>
            <person name="Halim A."/>
            <person name="Hossen Q.M.M."/>
            <person name="Hossain M.Z."/>
            <person name="Ahmed R."/>
            <person name="Khan M.M."/>
            <person name="Islam R."/>
            <person name="Rashid M.M."/>
            <person name="Khan S.A."/>
            <person name="Rahman M.S."/>
            <person name="Alam M."/>
        </authorList>
    </citation>
    <scope>NUCLEOTIDE SEQUENCE [LARGE SCALE GENOMIC DNA]</scope>
    <source>
        <strain evidence="7">cv. CVL-1</strain>
        <tissue evidence="6">Whole seedling</tissue>
    </source>
</reference>
<evidence type="ECO:0000256" key="2">
    <source>
        <dbReference type="ARBA" id="ARBA00022771"/>
    </source>
</evidence>
<keyword evidence="1" id="KW-0479">Metal-binding</keyword>
<dbReference type="Proteomes" id="UP000188268">
    <property type="component" value="Unassembled WGS sequence"/>
</dbReference>
<keyword evidence="2" id="KW-0863">Zinc-finger</keyword>
<dbReference type="InterPro" id="IPR011042">
    <property type="entry name" value="6-blade_b-propeller_TolB-like"/>
</dbReference>
<dbReference type="SUPFAM" id="SSF53335">
    <property type="entry name" value="S-adenosyl-L-methionine-dependent methyltransferases"/>
    <property type="match status" value="1"/>
</dbReference>
<dbReference type="EMBL" id="AWWV01012846">
    <property type="protein sequence ID" value="OMO64083.1"/>
    <property type="molecule type" value="Genomic_DNA"/>
</dbReference>
<evidence type="ECO:0000256" key="3">
    <source>
        <dbReference type="ARBA" id="ARBA00022833"/>
    </source>
</evidence>
<keyword evidence="3" id="KW-0862">Zinc</keyword>
<dbReference type="PANTHER" id="PTHR32161:SF9">
    <property type="entry name" value="TOLB PROTEIN-LIKE PROTEIN"/>
    <property type="match status" value="1"/>
</dbReference>
<dbReference type="OMA" id="IKSHRLY"/>
<evidence type="ECO:0000256" key="1">
    <source>
        <dbReference type="ARBA" id="ARBA00022723"/>
    </source>
</evidence>
<dbReference type="GO" id="GO:0008168">
    <property type="term" value="F:methyltransferase activity"/>
    <property type="evidence" value="ECO:0007669"/>
    <property type="project" value="InterPro"/>
</dbReference>
<keyword evidence="7" id="KW-1185">Reference proteome</keyword>
<dbReference type="Pfam" id="PF07676">
    <property type="entry name" value="PD40"/>
    <property type="match status" value="6"/>
</dbReference>
<dbReference type="STRING" id="210143.A0A1R3H156"/>
<accession>A0A1R3H156</accession>
<dbReference type="InterPro" id="IPR029063">
    <property type="entry name" value="SAM-dependent_MTases_sf"/>
</dbReference>
<dbReference type="Pfam" id="PF05206">
    <property type="entry name" value="TRM13"/>
    <property type="match status" value="1"/>
</dbReference>
<dbReference type="InterPro" id="IPR007871">
    <property type="entry name" value="Methyltransferase_TRM13"/>
</dbReference>
<evidence type="ECO:0000259" key="5">
    <source>
        <dbReference type="PROSITE" id="PS51800"/>
    </source>
</evidence>
<dbReference type="Pfam" id="PF11722">
    <property type="entry name" value="zf-TRM13_CCCH"/>
    <property type="match status" value="1"/>
</dbReference>
<feature type="domain" description="CHHC U11-48K-type" evidence="5">
    <location>
        <begin position="38"/>
        <end position="65"/>
    </location>
</feature>
<feature type="region of interest" description="Disordered" evidence="4">
    <location>
        <begin position="76"/>
        <end position="102"/>
    </location>
</feature>
<dbReference type="InterPro" id="IPR011659">
    <property type="entry name" value="WD40"/>
</dbReference>
<dbReference type="InterPro" id="IPR022776">
    <property type="entry name" value="TRM13/UPF0224_CHHC_Znf_dom"/>
</dbReference>